<dbReference type="Gene3D" id="3.40.50.1240">
    <property type="entry name" value="Phosphoglycerate mutase-like"/>
    <property type="match status" value="1"/>
</dbReference>
<dbReference type="InterPro" id="IPR038186">
    <property type="entry name" value="CHAD_dom_sf"/>
</dbReference>
<accession>A0A3N0B5S9</accession>
<reference evidence="4" key="1">
    <citation type="submission" date="2018-05" db="EMBL/GenBank/DDBJ databases">
        <title>Genome Sequencing of selected type strains of the family Eggerthellaceae.</title>
        <authorList>
            <person name="Danylec N."/>
            <person name="Stoll D.A."/>
            <person name="Doetsch A."/>
            <person name="Huch M."/>
        </authorList>
    </citation>
    <scope>NUCLEOTIDE SEQUENCE [LARGE SCALE GENOMIC DNA]</scope>
    <source>
        <strain evidence="4">DSM 24851</strain>
    </source>
</reference>
<comment type="caution">
    <text evidence="3">The sequence shown here is derived from an EMBL/GenBank/DDBJ whole genome shotgun (WGS) entry which is preliminary data.</text>
</comment>
<feature type="region of interest" description="Disordered" evidence="1">
    <location>
        <begin position="497"/>
        <end position="565"/>
    </location>
</feature>
<dbReference type="AlphaFoldDB" id="A0A3N0B5S9"/>
<protein>
    <recommendedName>
        <fullName evidence="2">CHAD domain-containing protein</fullName>
    </recommendedName>
</protein>
<dbReference type="Gene3D" id="1.40.20.10">
    <property type="entry name" value="CHAD domain"/>
    <property type="match status" value="1"/>
</dbReference>
<dbReference type="PANTHER" id="PTHR39339">
    <property type="entry name" value="SLR1444 PROTEIN"/>
    <property type="match status" value="1"/>
</dbReference>
<dbReference type="SMART" id="SM00880">
    <property type="entry name" value="CHAD"/>
    <property type="match status" value="1"/>
</dbReference>
<proteinExistence type="predicted"/>
<dbReference type="CDD" id="cd07067">
    <property type="entry name" value="HP_PGM_like"/>
    <property type="match status" value="1"/>
</dbReference>
<dbReference type="Proteomes" id="UP000269591">
    <property type="component" value="Unassembled WGS sequence"/>
</dbReference>
<dbReference type="InterPro" id="IPR007899">
    <property type="entry name" value="CHAD_dom"/>
</dbReference>
<feature type="domain" description="CHAD" evidence="2">
    <location>
        <begin position="218"/>
        <end position="505"/>
    </location>
</feature>
<name>A0A3N0B5S9_9ACTN</name>
<dbReference type="PANTHER" id="PTHR39339:SF1">
    <property type="entry name" value="CHAD DOMAIN-CONTAINING PROTEIN"/>
    <property type="match status" value="1"/>
</dbReference>
<sequence>MSNYVTMAGVIERPELVVRSLSRGAFMGMHGTVTAWENAPATGYNQGEIEPDVKGGCAMAKTLVLMRHGKAAARETWREDDALRPLTEGGTRALEESVPQSLALLGGAARDGVQVWASPAVRTVQTARIVAHALKAGEPKECEFLWRQDEEEFLAALEESDTSCVVAVGHNPFVDDMTARLTGVRLPFFPGAAVALRLERRAASPKPSARLLWFVQGPKSGRFANLVALENVIARASDTVEMRLKAFFENEQDPETMHKLRVSIRTMRSLVAFIQPWQKESQNKAIQRDLRTVVRWTSRLRELDVLVGQAAELEGGSLELVEAIVQLRNEERDRVAKKLRSKQCRRLLGNARAHATGIEWRKGIAHEGIARKAVRARFEALVGDLECAMLALDIADAEATHDVRKDAKRVRYAAENFGMFLDEGAVAVAKRMVKMQDGLGAICDARVNVGIIDEFPRKKLSEAAALSLAALRERNVAVLSEALGAGWAGRASGDAYGDAWSDRTDEGAQGAQPSQDADSSQTGQDAVAEEPVHDMGNDGSVRPVEAERSEEAQAGQMITDEVPKQ</sequence>
<dbReference type="InterPro" id="IPR029033">
    <property type="entry name" value="His_PPase_superfam"/>
</dbReference>
<evidence type="ECO:0000313" key="4">
    <source>
        <dbReference type="Proteomes" id="UP000269591"/>
    </source>
</evidence>
<dbReference type="PROSITE" id="PS51708">
    <property type="entry name" value="CHAD"/>
    <property type="match status" value="1"/>
</dbReference>
<dbReference type="Pfam" id="PF05235">
    <property type="entry name" value="CHAD"/>
    <property type="match status" value="1"/>
</dbReference>
<keyword evidence="4" id="KW-1185">Reference proteome</keyword>
<dbReference type="EMBL" id="QIBX01000001">
    <property type="protein sequence ID" value="RNL41966.1"/>
    <property type="molecule type" value="Genomic_DNA"/>
</dbReference>
<organism evidence="3 4">
    <name type="scientific">Slackia equolifaciens</name>
    <dbReference type="NCBI Taxonomy" id="498718"/>
    <lineage>
        <taxon>Bacteria</taxon>
        <taxon>Bacillati</taxon>
        <taxon>Actinomycetota</taxon>
        <taxon>Coriobacteriia</taxon>
        <taxon>Eggerthellales</taxon>
        <taxon>Eggerthellaceae</taxon>
        <taxon>Slackia</taxon>
    </lineage>
</organism>
<evidence type="ECO:0000313" key="3">
    <source>
        <dbReference type="EMBL" id="RNL41966.1"/>
    </source>
</evidence>
<evidence type="ECO:0000259" key="2">
    <source>
        <dbReference type="PROSITE" id="PS51708"/>
    </source>
</evidence>
<feature type="compositionally biased region" description="Polar residues" evidence="1">
    <location>
        <begin position="511"/>
        <end position="524"/>
    </location>
</feature>
<gene>
    <name evidence="3" type="ORF">DMP06_00735</name>
</gene>
<evidence type="ECO:0000256" key="1">
    <source>
        <dbReference type="SAM" id="MobiDB-lite"/>
    </source>
</evidence>
<dbReference type="InterPro" id="IPR013078">
    <property type="entry name" value="His_Pase_superF_clade-1"/>
</dbReference>
<dbReference type="SUPFAM" id="SSF53254">
    <property type="entry name" value="Phosphoglycerate mutase-like"/>
    <property type="match status" value="1"/>
</dbReference>